<comment type="cofactor">
    <cofactor evidence="3">
        <name>Zn(2+)</name>
        <dbReference type="ChEBI" id="CHEBI:29105"/>
    </cofactor>
</comment>
<evidence type="ECO:0000256" key="17">
    <source>
        <dbReference type="ARBA" id="ARBA00049295"/>
    </source>
</evidence>
<dbReference type="NCBIfam" id="TIGR00505">
    <property type="entry name" value="ribA"/>
    <property type="match status" value="1"/>
</dbReference>
<evidence type="ECO:0000256" key="14">
    <source>
        <dbReference type="ARBA" id="ARBA00023211"/>
    </source>
</evidence>
<dbReference type="EMBL" id="CAEZSR010000011">
    <property type="protein sequence ID" value="CAB4544631.1"/>
    <property type="molecule type" value="Genomic_DNA"/>
</dbReference>
<dbReference type="FunFam" id="3.40.50.10990:FF:000001">
    <property type="entry name" value="Riboflavin biosynthesis protein RibBA"/>
    <property type="match status" value="1"/>
</dbReference>
<dbReference type="EC" id="3.5.4.25" evidence="6"/>
<dbReference type="HAMAP" id="MF_01283">
    <property type="entry name" value="RibBA"/>
    <property type="match status" value="1"/>
</dbReference>
<evidence type="ECO:0000259" key="19">
    <source>
        <dbReference type="Pfam" id="PF00925"/>
    </source>
</evidence>
<keyword evidence="10" id="KW-0378">Hydrolase</keyword>
<dbReference type="SUPFAM" id="SSF55821">
    <property type="entry name" value="YrdC/RibB"/>
    <property type="match status" value="1"/>
</dbReference>
<keyword evidence="13" id="KW-0342">GTP-binding</keyword>
<dbReference type="AlphaFoldDB" id="A0A6J6BZQ5"/>
<evidence type="ECO:0000256" key="13">
    <source>
        <dbReference type="ARBA" id="ARBA00023134"/>
    </source>
</evidence>
<keyword evidence="8" id="KW-0479">Metal-binding</keyword>
<evidence type="ECO:0000256" key="6">
    <source>
        <dbReference type="ARBA" id="ARBA00012762"/>
    </source>
</evidence>
<dbReference type="InterPro" id="IPR000422">
    <property type="entry name" value="DHBP_synthase_RibB"/>
</dbReference>
<dbReference type="PANTHER" id="PTHR21327:SF18">
    <property type="entry name" value="3,4-DIHYDROXY-2-BUTANONE 4-PHOSPHATE SYNTHASE"/>
    <property type="match status" value="1"/>
</dbReference>
<evidence type="ECO:0000256" key="12">
    <source>
        <dbReference type="ARBA" id="ARBA00022842"/>
    </source>
</evidence>
<protein>
    <recommendedName>
        <fullName evidence="6">GTP cyclohydrolase II</fullName>
        <ecNumber evidence="6">3.5.4.25</ecNumber>
    </recommendedName>
</protein>
<evidence type="ECO:0000256" key="4">
    <source>
        <dbReference type="ARBA" id="ARBA00004853"/>
    </source>
</evidence>
<dbReference type="SUPFAM" id="SSF142695">
    <property type="entry name" value="RibA-like"/>
    <property type="match status" value="1"/>
</dbReference>
<evidence type="ECO:0000256" key="16">
    <source>
        <dbReference type="ARBA" id="ARBA00023268"/>
    </source>
</evidence>
<name>A0A6J6BZQ5_9ZZZZ</name>
<dbReference type="HAMAP" id="MF_00179">
    <property type="entry name" value="RibA"/>
    <property type="match status" value="1"/>
</dbReference>
<dbReference type="GO" id="GO:0005829">
    <property type="term" value="C:cytosol"/>
    <property type="evidence" value="ECO:0007669"/>
    <property type="project" value="TreeGrafter"/>
</dbReference>
<dbReference type="PANTHER" id="PTHR21327">
    <property type="entry name" value="GTP CYCLOHYDROLASE II-RELATED"/>
    <property type="match status" value="1"/>
</dbReference>
<comment type="pathway">
    <text evidence="4">Cofactor biosynthesis; riboflavin biosynthesis; 5-amino-6-(D-ribitylamino)uracil from GTP: step 1/4.</text>
</comment>
<dbReference type="GO" id="GO:0008686">
    <property type="term" value="F:3,4-dihydroxy-2-butanone-4-phosphate synthase activity"/>
    <property type="evidence" value="ECO:0007669"/>
    <property type="project" value="InterPro"/>
</dbReference>
<comment type="similarity">
    <text evidence="5">In the N-terminal section; belongs to the DHBP synthase family.</text>
</comment>
<dbReference type="NCBIfam" id="NF001591">
    <property type="entry name" value="PRK00393.1"/>
    <property type="match status" value="1"/>
</dbReference>
<evidence type="ECO:0000256" key="7">
    <source>
        <dbReference type="ARBA" id="ARBA00022619"/>
    </source>
</evidence>
<feature type="compositionally biased region" description="Low complexity" evidence="18">
    <location>
        <begin position="436"/>
        <end position="446"/>
    </location>
</feature>
<dbReference type="InterPro" id="IPR000926">
    <property type="entry name" value="RibA"/>
</dbReference>
<evidence type="ECO:0000256" key="5">
    <source>
        <dbReference type="ARBA" id="ARBA00005520"/>
    </source>
</evidence>
<keyword evidence="9" id="KW-0547">Nucleotide-binding</keyword>
<dbReference type="NCBIfam" id="NF006803">
    <property type="entry name" value="PRK09311.1"/>
    <property type="match status" value="1"/>
</dbReference>
<keyword evidence="7" id="KW-0686">Riboflavin biosynthesis</keyword>
<feature type="domain" description="GTP cyclohydrolase II" evidence="19">
    <location>
        <begin position="236"/>
        <end position="398"/>
    </location>
</feature>
<evidence type="ECO:0000256" key="2">
    <source>
        <dbReference type="ARBA" id="ARBA00001946"/>
    </source>
</evidence>
<evidence type="ECO:0000256" key="9">
    <source>
        <dbReference type="ARBA" id="ARBA00022741"/>
    </source>
</evidence>
<gene>
    <name evidence="20" type="ORF">UFOPK1493_00564</name>
</gene>
<dbReference type="CDD" id="cd00641">
    <property type="entry name" value="GTP_cyclohydro2"/>
    <property type="match status" value="1"/>
</dbReference>
<keyword evidence="12" id="KW-0460">Magnesium</keyword>
<keyword evidence="15" id="KW-0456">Lyase</keyword>
<evidence type="ECO:0000256" key="8">
    <source>
        <dbReference type="ARBA" id="ARBA00022723"/>
    </source>
</evidence>
<evidence type="ECO:0000256" key="18">
    <source>
        <dbReference type="SAM" id="MobiDB-lite"/>
    </source>
</evidence>
<dbReference type="PIRSF" id="PIRSF001259">
    <property type="entry name" value="RibA"/>
    <property type="match status" value="1"/>
</dbReference>
<evidence type="ECO:0000256" key="3">
    <source>
        <dbReference type="ARBA" id="ARBA00001947"/>
    </source>
</evidence>
<evidence type="ECO:0000256" key="10">
    <source>
        <dbReference type="ARBA" id="ARBA00022801"/>
    </source>
</evidence>
<dbReference type="UniPathway" id="UPA00275">
    <property type="reaction ID" value="UER00400"/>
</dbReference>
<dbReference type="InterPro" id="IPR016299">
    <property type="entry name" value="Riboflavin_synth_RibBA"/>
</dbReference>
<evidence type="ECO:0000256" key="15">
    <source>
        <dbReference type="ARBA" id="ARBA00023239"/>
    </source>
</evidence>
<evidence type="ECO:0000256" key="1">
    <source>
        <dbReference type="ARBA" id="ARBA00001936"/>
    </source>
</evidence>
<dbReference type="FunFam" id="3.90.870.10:FF:000001">
    <property type="entry name" value="Riboflavin biosynthesis protein RibBA"/>
    <property type="match status" value="1"/>
</dbReference>
<sequence length="453" mass="48625">MTHEPLSPADASAEPNRNDAQPGPNDPFAEIEDVLAAIGRGEIVVMVDDEDRENEGDLIMAAEHATPEKLAFFVRHTSGVVCAPLTGARCEELRLPLMVEQNTESHRTAFTDTVDLIEGTTTGISAADRAATLRALADSSYSFTAFARPGHIFPLRARDGGVLKRAGHTEAAVDLARMAGCAPVGVICEITNDDGSMARLPELRRFCAEHGLLLSSIAKLIEYRRRHEKLVTRMGSATVPTEWGAFTCVAYRSELDGVEHLAFVQGDVDDGEPVLVRVHSECLTGDVFGSRRCDCGPQLASAMARVAEEGRGAVVYLRGHEGRGIGIGHKIRAYSLQDAGFDTVDANLELGLPVDSREYGIGAQILADLGVSRLRLMTNNPSKYGGLGGYGLSVVERVALPTVTTPENVQYLRTKRDRLGHLLVLDDDEPVLATDPTGPTGPTGRTPAHDKNG</sequence>
<dbReference type="Gene3D" id="3.90.870.10">
    <property type="entry name" value="DHBP synthase"/>
    <property type="match status" value="1"/>
</dbReference>
<dbReference type="InterPro" id="IPR032677">
    <property type="entry name" value="GTP_cyclohydro_II"/>
</dbReference>
<comment type="catalytic activity">
    <reaction evidence="17">
        <text>GTP + 4 H2O = 2,5-diamino-6-hydroxy-4-(5-phosphoribosylamino)-pyrimidine + formate + 2 phosphate + 3 H(+)</text>
        <dbReference type="Rhea" id="RHEA:23704"/>
        <dbReference type="ChEBI" id="CHEBI:15377"/>
        <dbReference type="ChEBI" id="CHEBI:15378"/>
        <dbReference type="ChEBI" id="CHEBI:15740"/>
        <dbReference type="ChEBI" id="CHEBI:37565"/>
        <dbReference type="ChEBI" id="CHEBI:43474"/>
        <dbReference type="ChEBI" id="CHEBI:58614"/>
        <dbReference type="EC" id="3.5.4.25"/>
    </reaction>
</comment>
<evidence type="ECO:0000313" key="20">
    <source>
        <dbReference type="EMBL" id="CAB4544631.1"/>
    </source>
</evidence>
<dbReference type="Pfam" id="PF00926">
    <property type="entry name" value="DHBP_synthase"/>
    <property type="match status" value="1"/>
</dbReference>
<dbReference type="InterPro" id="IPR017945">
    <property type="entry name" value="DHBP_synth_RibB-like_a/b_dom"/>
</dbReference>
<dbReference type="InterPro" id="IPR036144">
    <property type="entry name" value="RibA-like_sf"/>
</dbReference>
<dbReference type="GO" id="GO:0005525">
    <property type="term" value="F:GTP binding"/>
    <property type="evidence" value="ECO:0007669"/>
    <property type="project" value="UniProtKB-KW"/>
</dbReference>
<keyword evidence="16" id="KW-0511">Multifunctional enzyme</keyword>
<comment type="cofactor">
    <cofactor evidence="1">
        <name>Mn(2+)</name>
        <dbReference type="ChEBI" id="CHEBI:29035"/>
    </cofactor>
</comment>
<reference evidence="20" key="1">
    <citation type="submission" date="2020-05" db="EMBL/GenBank/DDBJ databases">
        <authorList>
            <person name="Chiriac C."/>
            <person name="Salcher M."/>
            <person name="Ghai R."/>
            <person name="Kavagutti S V."/>
        </authorList>
    </citation>
    <scope>NUCLEOTIDE SEQUENCE</scope>
</reference>
<dbReference type="GO" id="GO:0009231">
    <property type="term" value="P:riboflavin biosynthetic process"/>
    <property type="evidence" value="ECO:0007669"/>
    <property type="project" value="UniProtKB-UniPathway"/>
</dbReference>
<dbReference type="HAMAP" id="MF_00180">
    <property type="entry name" value="RibB"/>
    <property type="match status" value="1"/>
</dbReference>
<feature type="region of interest" description="Disordered" evidence="18">
    <location>
        <begin position="1"/>
        <end position="28"/>
    </location>
</feature>
<dbReference type="Pfam" id="PF00925">
    <property type="entry name" value="GTP_cyclohydro2"/>
    <property type="match status" value="1"/>
</dbReference>
<accession>A0A6J6BZQ5</accession>
<feature type="region of interest" description="Disordered" evidence="18">
    <location>
        <begin position="430"/>
        <end position="453"/>
    </location>
</feature>
<keyword evidence="14" id="KW-0464">Manganese</keyword>
<organism evidence="20">
    <name type="scientific">freshwater metagenome</name>
    <dbReference type="NCBI Taxonomy" id="449393"/>
    <lineage>
        <taxon>unclassified sequences</taxon>
        <taxon>metagenomes</taxon>
        <taxon>ecological metagenomes</taxon>
    </lineage>
</organism>
<proteinExistence type="inferred from homology"/>
<dbReference type="Gene3D" id="3.40.50.10990">
    <property type="entry name" value="GTP cyclohydrolase II"/>
    <property type="match status" value="1"/>
</dbReference>
<evidence type="ECO:0000256" key="11">
    <source>
        <dbReference type="ARBA" id="ARBA00022833"/>
    </source>
</evidence>
<comment type="cofactor">
    <cofactor evidence="2">
        <name>Mg(2+)</name>
        <dbReference type="ChEBI" id="CHEBI:18420"/>
    </cofactor>
</comment>
<dbReference type="NCBIfam" id="TIGR00506">
    <property type="entry name" value="ribB"/>
    <property type="match status" value="1"/>
</dbReference>
<dbReference type="GO" id="GO:0046872">
    <property type="term" value="F:metal ion binding"/>
    <property type="evidence" value="ECO:0007669"/>
    <property type="project" value="UniProtKB-KW"/>
</dbReference>
<keyword evidence="11" id="KW-0862">Zinc</keyword>
<dbReference type="GO" id="GO:0003935">
    <property type="term" value="F:GTP cyclohydrolase II activity"/>
    <property type="evidence" value="ECO:0007669"/>
    <property type="project" value="UniProtKB-EC"/>
</dbReference>